<accession>A0A1H6SD34</accession>
<sequence>MDAGLSALMPKKERKQNGKARYMMIDLDDIMTNRLNEMPIVQIEELSDAIDRDGLYSPLEVYPNGDGTYTLIGGERRYTALRALYDHGRLDNPEVQCSVRPKPADEYEELLQMCDSNIVREDEKSAKLGHVRMLMRAIELASASQKQEWKNETIAYFANLDPRKIGTREMIAFRMQCSPSTVQKYINAIHGDGKENPEQKVAEENGMEEKDAERDRLKEFMSRKKDLFERSAGKMSKVLGVKCSYRNGKFIISPSQESCQAFAADYNALVRQFEAMGSADE</sequence>
<dbReference type="OrthoDB" id="1700487at2"/>
<proteinExistence type="predicted"/>
<dbReference type="AlphaFoldDB" id="A0A1H6SD34"/>
<dbReference type="GO" id="GO:0005694">
    <property type="term" value="C:chromosome"/>
    <property type="evidence" value="ECO:0007669"/>
    <property type="project" value="TreeGrafter"/>
</dbReference>
<reference evidence="3" key="1">
    <citation type="submission" date="2016-10" db="EMBL/GenBank/DDBJ databases">
        <authorList>
            <person name="Varghese N."/>
        </authorList>
    </citation>
    <scope>NUCLEOTIDE SEQUENCE [LARGE SCALE GENOMIC DNA]</scope>
    <source>
        <strain evidence="3">DSM 20406</strain>
    </source>
</reference>
<organism evidence="2 3">
    <name type="scientific">Sharpea azabuensis</name>
    <dbReference type="NCBI Taxonomy" id="322505"/>
    <lineage>
        <taxon>Bacteria</taxon>
        <taxon>Bacillati</taxon>
        <taxon>Bacillota</taxon>
        <taxon>Erysipelotrichia</taxon>
        <taxon>Erysipelotrichales</taxon>
        <taxon>Coprobacillaceae</taxon>
        <taxon>Sharpea</taxon>
    </lineage>
</organism>
<dbReference type="InterPro" id="IPR036086">
    <property type="entry name" value="ParB/Sulfiredoxin_sf"/>
</dbReference>
<dbReference type="InterPro" id="IPR050336">
    <property type="entry name" value="Chromosome_partition/occlusion"/>
</dbReference>
<dbReference type="Pfam" id="PF02195">
    <property type="entry name" value="ParB_N"/>
    <property type="match status" value="1"/>
</dbReference>
<dbReference type="EMBL" id="FNYK01000015">
    <property type="protein sequence ID" value="SEI65923.1"/>
    <property type="molecule type" value="Genomic_DNA"/>
</dbReference>
<dbReference type="InterPro" id="IPR003115">
    <property type="entry name" value="ParB_N"/>
</dbReference>
<keyword evidence="3" id="KW-1185">Reference proteome</keyword>
<dbReference type="Proteomes" id="UP000183028">
    <property type="component" value="Unassembled WGS sequence"/>
</dbReference>
<evidence type="ECO:0000313" key="2">
    <source>
        <dbReference type="EMBL" id="SEI65923.1"/>
    </source>
</evidence>
<dbReference type="PANTHER" id="PTHR33375:SF1">
    <property type="entry name" value="CHROMOSOME-PARTITIONING PROTEIN PARB-RELATED"/>
    <property type="match status" value="1"/>
</dbReference>
<evidence type="ECO:0000259" key="1">
    <source>
        <dbReference type="SMART" id="SM00470"/>
    </source>
</evidence>
<protein>
    <submittedName>
        <fullName evidence="2">ParB-like nuclease domain-containing protein</fullName>
    </submittedName>
</protein>
<feature type="domain" description="ParB-like N-terminal" evidence="1">
    <location>
        <begin position="23"/>
        <end position="117"/>
    </location>
</feature>
<dbReference type="eggNOG" id="ENOG5033CYH">
    <property type="taxonomic scope" value="Bacteria"/>
</dbReference>
<dbReference type="PANTHER" id="PTHR33375">
    <property type="entry name" value="CHROMOSOME-PARTITIONING PROTEIN PARB-RELATED"/>
    <property type="match status" value="1"/>
</dbReference>
<dbReference type="RefSeq" id="WP_074731715.1">
    <property type="nucleotide sequence ID" value="NZ_FNYK01000015.1"/>
</dbReference>
<name>A0A1H6SD34_9FIRM</name>
<evidence type="ECO:0000313" key="3">
    <source>
        <dbReference type="Proteomes" id="UP000183028"/>
    </source>
</evidence>
<dbReference type="SUPFAM" id="SSF110849">
    <property type="entry name" value="ParB/Sulfiredoxin"/>
    <property type="match status" value="1"/>
</dbReference>
<dbReference type="GO" id="GO:0007059">
    <property type="term" value="P:chromosome segregation"/>
    <property type="evidence" value="ECO:0007669"/>
    <property type="project" value="TreeGrafter"/>
</dbReference>
<dbReference type="SMART" id="SM00470">
    <property type="entry name" value="ParB"/>
    <property type="match status" value="1"/>
</dbReference>
<dbReference type="Gene3D" id="3.90.1530.30">
    <property type="match status" value="1"/>
</dbReference>
<gene>
    <name evidence="2" type="ORF">SAMN04487834_101510</name>
</gene>